<dbReference type="Pfam" id="PF00059">
    <property type="entry name" value="Lectin_C"/>
    <property type="match status" value="1"/>
</dbReference>
<accession>A0A1S3H2W9</accession>
<dbReference type="PROSITE" id="PS50041">
    <property type="entry name" value="C_TYPE_LECTIN_2"/>
    <property type="match status" value="1"/>
</dbReference>
<dbReference type="PROSITE" id="PS51670">
    <property type="entry name" value="SHKT"/>
    <property type="match status" value="2"/>
</dbReference>
<dbReference type="OrthoDB" id="6121024at2759"/>
<feature type="domain" description="ShKT" evidence="4">
    <location>
        <begin position="201"/>
        <end position="234"/>
    </location>
</feature>
<dbReference type="InterPro" id="IPR016186">
    <property type="entry name" value="C-type_lectin-like/link_sf"/>
</dbReference>
<dbReference type="SMART" id="SM00034">
    <property type="entry name" value="CLECT"/>
    <property type="match status" value="1"/>
</dbReference>
<dbReference type="SUPFAM" id="SSF56436">
    <property type="entry name" value="C-type lectin-like"/>
    <property type="match status" value="1"/>
</dbReference>
<dbReference type="AlphaFoldDB" id="A0A1S3H2W9"/>
<dbReference type="Proteomes" id="UP000085678">
    <property type="component" value="Unplaced"/>
</dbReference>
<dbReference type="Pfam" id="PF01549">
    <property type="entry name" value="ShK"/>
    <property type="match status" value="3"/>
</dbReference>
<dbReference type="InterPro" id="IPR003582">
    <property type="entry name" value="ShKT_dom"/>
</dbReference>
<feature type="signal peptide" evidence="2">
    <location>
        <begin position="1"/>
        <end position="22"/>
    </location>
</feature>
<evidence type="ECO:0000313" key="6">
    <source>
        <dbReference type="RefSeq" id="XP_013380358.1"/>
    </source>
</evidence>
<dbReference type="STRING" id="7574.A0A1S3H2W9"/>
<name>A0A1S3H2W9_LINAN</name>
<protein>
    <submittedName>
        <fullName evidence="6">Uncharacterized protein LOC106151569</fullName>
    </submittedName>
</protein>
<dbReference type="SMART" id="SM00254">
    <property type="entry name" value="ShKT"/>
    <property type="match status" value="3"/>
</dbReference>
<feature type="domain" description="ShKT" evidence="4">
    <location>
        <begin position="239"/>
        <end position="273"/>
    </location>
</feature>
<feature type="chain" id="PRO_5010240910" evidence="2">
    <location>
        <begin position="23"/>
        <end position="274"/>
    </location>
</feature>
<evidence type="ECO:0000256" key="1">
    <source>
        <dbReference type="PROSITE-ProRule" id="PRU01005"/>
    </source>
</evidence>
<organism evidence="5 6">
    <name type="scientific">Lingula anatina</name>
    <name type="common">Brachiopod</name>
    <name type="synonym">Lingula unguis</name>
    <dbReference type="NCBI Taxonomy" id="7574"/>
    <lineage>
        <taxon>Eukaryota</taxon>
        <taxon>Metazoa</taxon>
        <taxon>Spiralia</taxon>
        <taxon>Lophotrochozoa</taxon>
        <taxon>Brachiopoda</taxon>
        <taxon>Linguliformea</taxon>
        <taxon>Lingulata</taxon>
        <taxon>Lingulida</taxon>
        <taxon>Linguloidea</taxon>
        <taxon>Lingulidae</taxon>
        <taxon>Lingula</taxon>
    </lineage>
</organism>
<proteinExistence type="predicted"/>
<sequence length="274" mass="29471">MDSKSVLVVCLVVLLELHQGNAAWQNFLGQYYKFIAQPKTWSDSNAYCQSQYGAKLAEPDDKIKQFWMGQTINHIYTSNSHLNWWVGITDMGQEGHFRTGSGKQVTVSAAGRGDCVHIVTNPVSLTDANCALAQPFICESSSIPTTPSACTDAIPNCAAYGASVCTEYAGWAGKNCPAFCQRCQPATTTTTTTTTTSPPLCVDSISNCADYGASVCTEYAGWSQTNCKAFCGLCPAPACKDTLSNCNEYGSPDYACAYKTWAKNNCAKYCGLCP</sequence>
<dbReference type="Gene3D" id="3.10.100.10">
    <property type="entry name" value="Mannose-Binding Protein A, subunit A"/>
    <property type="match status" value="1"/>
</dbReference>
<dbReference type="InterPro" id="IPR001304">
    <property type="entry name" value="C-type_lectin-like"/>
</dbReference>
<dbReference type="KEGG" id="lak:106151569"/>
<dbReference type="GeneID" id="106151569"/>
<evidence type="ECO:0000313" key="5">
    <source>
        <dbReference type="Proteomes" id="UP000085678"/>
    </source>
</evidence>
<evidence type="ECO:0000259" key="3">
    <source>
        <dbReference type="PROSITE" id="PS50041"/>
    </source>
</evidence>
<dbReference type="InterPro" id="IPR016187">
    <property type="entry name" value="CTDL_fold"/>
</dbReference>
<comment type="caution">
    <text evidence="1">Lacks conserved residue(s) required for the propagation of feature annotation.</text>
</comment>
<keyword evidence="2" id="KW-0732">Signal</keyword>
<reference evidence="6" key="1">
    <citation type="submission" date="2025-08" db="UniProtKB">
        <authorList>
            <consortium name="RefSeq"/>
        </authorList>
    </citation>
    <scope>IDENTIFICATION</scope>
    <source>
        <tissue evidence="6">Gonads</tissue>
    </source>
</reference>
<dbReference type="RefSeq" id="XP_013380358.1">
    <property type="nucleotide sequence ID" value="XM_013524904.1"/>
</dbReference>
<keyword evidence="5" id="KW-1185">Reference proteome</keyword>
<feature type="domain" description="C-type lectin" evidence="3">
    <location>
        <begin position="27"/>
        <end position="139"/>
    </location>
</feature>
<keyword evidence="1" id="KW-1015">Disulfide bond</keyword>
<evidence type="ECO:0000259" key="4">
    <source>
        <dbReference type="PROSITE" id="PS51670"/>
    </source>
</evidence>
<dbReference type="CDD" id="cd00037">
    <property type="entry name" value="CLECT"/>
    <property type="match status" value="1"/>
</dbReference>
<evidence type="ECO:0000256" key="2">
    <source>
        <dbReference type="SAM" id="SignalP"/>
    </source>
</evidence>
<feature type="disulfide bond" evidence="1">
    <location>
        <begin position="239"/>
        <end position="273"/>
    </location>
</feature>
<gene>
    <name evidence="6" type="primary">LOC106151569</name>
</gene>
<dbReference type="InParanoid" id="A0A1S3H2W9"/>